<dbReference type="Gene3D" id="1.10.1040.10">
    <property type="entry name" value="N-(1-d-carboxylethyl)-l-norvaline Dehydrogenase, domain 2"/>
    <property type="match status" value="1"/>
</dbReference>
<dbReference type="EMBL" id="JACCHL010000001">
    <property type="protein sequence ID" value="NYH51750.1"/>
    <property type="molecule type" value="Genomic_DNA"/>
</dbReference>
<dbReference type="RefSeq" id="WP_237683336.1">
    <property type="nucleotide sequence ID" value="NZ_JACCHL010000001.1"/>
</dbReference>
<organism evidence="2 3">
    <name type="scientific">Nocardiopsis sinuspersici</name>
    <dbReference type="NCBI Taxonomy" id="501010"/>
    <lineage>
        <taxon>Bacteria</taxon>
        <taxon>Bacillati</taxon>
        <taxon>Actinomycetota</taxon>
        <taxon>Actinomycetes</taxon>
        <taxon>Streptosporangiales</taxon>
        <taxon>Nocardiopsidaceae</taxon>
        <taxon>Nocardiopsis</taxon>
    </lineage>
</organism>
<sequence length="157" mass="16275">MFYGGSREAFAEHGEALSAVAGAVFVGEDAGLADLYDVALLSAMNGVFAGVAHAFALVRDEDVPLGDFASLLSDWLTTMVGVVHTSAERLESGDHTTGVVSNLAMQARGGRTLLRTAEEQGVSTALLAPYAELMERRVAQGHGDEDGTGIIGLLAVP</sequence>
<evidence type="ECO:0000313" key="3">
    <source>
        <dbReference type="Proteomes" id="UP000584931"/>
    </source>
</evidence>
<dbReference type="AlphaFoldDB" id="A0A7Z0BJ62"/>
<name>A0A7Z0BJ62_9ACTN</name>
<comment type="caution">
    <text evidence="2">The sequence shown here is derived from an EMBL/GenBank/DDBJ whole genome shotgun (WGS) entry which is preliminary data.</text>
</comment>
<dbReference type="InterPro" id="IPR008927">
    <property type="entry name" value="6-PGluconate_DH-like_C_sf"/>
</dbReference>
<dbReference type="Pfam" id="PF21761">
    <property type="entry name" value="RedAm-like_C"/>
    <property type="match status" value="1"/>
</dbReference>
<dbReference type="SUPFAM" id="SSF48179">
    <property type="entry name" value="6-phosphogluconate dehydrogenase C-terminal domain-like"/>
    <property type="match status" value="1"/>
</dbReference>
<evidence type="ECO:0000259" key="1">
    <source>
        <dbReference type="Pfam" id="PF21761"/>
    </source>
</evidence>
<dbReference type="Proteomes" id="UP000584931">
    <property type="component" value="Unassembled WGS sequence"/>
</dbReference>
<feature type="domain" description="NADPH-dependent reductive aminase-like C-terminal" evidence="1">
    <location>
        <begin position="29"/>
        <end position="154"/>
    </location>
</feature>
<protein>
    <submittedName>
        <fullName evidence="2">3-hydroxyisobutyrate dehydrogenase-like beta-hydroxyacid dehydrogenase</fullName>
    </submittedName>
</protein>
<gene>
    <name evidence="2" type="ORF">HNR06_001339</name>
</gene>
<reference evidence="2 3" key="1">
    <citation type="submission" date="2020-07" db="EMBL/GenBank/DDBJ databases">
        <title>Sequencing the genomes of 1000 actinobacteria strains.</title>
        <authorList>
            <person name="Klenk H.-P."/>
        </authorList>
    </citation>
    <scope>NUCLEOTIDE SEQUENCE [LARGE SCALE GENOMIC DNA]</scope>
    <source>
        <strain evidence="2 3">DSM 45278</strain>
    </source>
</reference>
<dbReference type="InterPro" id="IPR048666">
    <property type="entry name" value="RedAm-like_C"/>
</dbReference>
<accession>A0A7Z0BJ62</accession>
<dbReference type="InterPro" id="IPR013328">
    <property type="entry name" value="6PGD_dom2"/>
</dbReference>
<evidence type="ECO:0000313" key="2">
    <source>
        <dbReference type="EMBL" id="NYH51750.1"/>
    </source>
</evidence>
<proteinExistence type="predicted"/>